<dbReference type="EMBL" id="JAJHNU010000003">
    <property type="protein sequence ID" value="MDN4121962.1"/>
    <property type="molecule type" value="Genomic_DNA"/>
</dbReference>
<dbReference type="PIRSF" id="PIRSF017082">
    <property type="entry name" value="YflP"/>
    <property type="match status" value="1"/>
</dbReference>
<dbReference type="InterPro" id="IPR006311">
    <property type="entry name" value="TAT_signal"/>
</dbReference>
<dbReference type="PROSITE" id="PS51318">
    <property type="entry name" value="TAT"/>
    <property type="match status" value="1"/>
</dbReference>
<evidence type="ECO:0000313" key="4">
    <source>
        <dbReference type="Proteomes" id="UP001168613"/>
    </source>
</evidence>
<keyword evidence="2" id="KW-0732">Signal</keyword>
<gene>
    <name evidence="3" type="ORF">LMS43_11755</name>
</gene>
<dbReference type="InterPro" id="IPR042100">
    <property type="entry name" value="Bug_dom1"/>
</dbReference>
<comment type="caution">
    <text evidence="3">The sequence shown here is derived from an EMBL/GenBank/DDBJ whole genome shotgun (WGS) entry which is preliminary data.</text>
</comment>
<evidence type="ECO:0000256" key="2">
    <source>
        <dbReference type="SAM" id="SignalP"/>
    </source>
</evidence>
<dbReference type="Pfam" id="PF03401">
    <property type="entry name" value="TctC"/>
    <property type="match status" value="1"/>
</dbReference>
<keyword evidence="4" id="KW-1185">Reference proteome</keyword>
<dbReference type="InterPro" id="IPR005064">
    <property type="entry name" value="BUG"/>
</dbReference>
<dbReference type="CDD" id="cd07012">
    <property type="entry name" value="PBP2_Bug_TTT"/>
    <property type="match status" value="1"/>
</dbReference>
<dbReference type="Proteomes" id="UP001168613">
    <property type="component" value="Unassembled WGS sequence"/>
</dbReference>
<organism evidence="3 4">
    <name type="scientific">Alcaligenes endophyticus</name>
    <dbReference type="NCBI Taxonomy" id="1929088"/>
    <lineage>
        <taxon>Bacteria</taxon>
        <taxon>Pseudomonadati</taxon>
        <taxon>Pseudomonadota</taxon>
        <taxon>Betaproteobacteria</taxon>
        <taxon>Burkholderiales</taxon>
        <taxon>Alcaligenaceae</taxon>
        <taxon>Alcaligenes</taxon>
    </lineage>
</organism>
<comment type="similarity">
    <text evidence="1">Belongs to the UPF0065 (bug) family.</text>
</comment>
<dbReference type="PANTHER" id="PTHR42928">
    <property type="entry name" value="TRICARBOXYLATE-BINDING PROTEIN"/>
    <property type="match status" value="1"/>
</dbReference>
<feature type="signal peptide" evidence="2">
    <location>
        <begin position="1"/>
        <end position="34"/>
    </location>
</feature>
<reference evidence="3" key="1">
    <citation type="submission" date="2021-11" db="EMBL/GenBank/DDBJ databases">
        <title>Draft genome sequence of Alcaligenes endophyticus type strain CCUG 75668T.</title>
        <authorList>
            <person name="Salva-Serra F."/>
            <person name="Duran R.E."/>
            <person name="Seeger M."/>
            <person name="Moore E.R.B."/>
            <person name="Jaen-Luchoro D."/>
        </authorList>
    </citation>
    <scope>NUCLEOTIDE SEQUENCE</scope>
    <source>
        <strain evidence="3">CCUG 75668</strain>
    </source>
</reference>
<dbReference type="PANTHER" id="PTHR42928:SF5">
    <property type="entry name" value="BLR1237 PROTEIN"/>
    <property type="match status" value="1"/>
</dbReference>
<evidence type="ECO:0000313" key="3">
    <source>
        <dbReference type="EMBL" id="MDN4121962.1"/>
    </source>
</evidence>
<protein>
    <submittedName>
        <fullName evidence="3">Tripartite tricarboxylate transporter substrate binding protein</fullName>
    </submittedName>
</protein>
<dbReference type="Gene3D" id="3.40.190.150">
    <property type="entry name" value="Bordetella uptake gene, domain 1"/>
    <property type="match status" value="1"/>
</dbReference>
<dbReference type="RefSeq" id="WP_266123031.1">
    <property type="nucleotide sequence ID" value="NZ_JAJHNU010000003.1"/>
</dbReference>
<name>A0ABT8EKY5_9BURK</name>
<proteinExistence type="inferred from homology"/>
<accession>A0ABT8EKY5</accession>
<sequence length="336" mass="35418">MFKTSNTKITRRTVLGFSLSASALSIFAALPVHANEVSTWPERPVTLIVPFAAGGPTDVTGRIIGEGLSKIWGKSVVVENRPGAGGTIGSGVTARAAKDGYTLVLGVTGSHGIAGALYENLPYNPSEDFEAVAKVVLFPNAIFANPSVPANNLQELIQLAKEDKKYQIYGTDGLGTASHLTMALLGEQAGAPLEPVHYKGSTPLITDVIGNFAPFGITGMPSVEPHVEAGKLKLIAITTDQDYSKKGYATIAEQGFPDFSAAPWSGVFAPKGTPRPVIEKIATDIQAVLATPEVISKLASLGVTPVSITLEEFEADLKKEQQAWEHAVKTAGIERQ</sequence>
<dbReference type="Gene3D" id="3.40.190.10">
    <property type="entry name" value="Periplasmic binding protein-like II"/>
    <property type="match status" value="1"/>
</dbReference>
<feature type="chain" id="PRO_5045762156" evidence="2">
    <location>
        <begin position="35"/>
        <end position="336"/>
    </location>
</feature>
<evidence type="ECO:0000256" key="1">
    <source>
        <dbReference type="ARBA" id="ARBA00006987"/>
    </source>
</evidence>